<feature type="non-terminal residue" evidence="1">
    <location>
        <position position="93"/>
    </location>
</feature>
<accession>A0A7K1GGD0</accession>
<gene>
    <name evidence="1" type="ORF">F1003_15650</name>
</gene>
<sequence>LQSELSREIVFERSDILESKLKNGNVIHIHGSIKQEKDMLVTLNHYLECYGANSENTFPELSVFLDKVFNSKYVVLFMGYGLEEYEILEYMLS</sequence>
<feature type="non-terminal residue" evidence="1">
    <location>
        <position position="1"/>
    </location>
</feature>
<dbReference type="RefSeq" id="WP_202913912.1">
    <property type="nucleotide sequence ID" value="NZ_WJYA01000067.1"/>
</dbReference>
<protein>
    <recommendedName>
        <fullName evidence="3">SIR2-like domain-containing protein</fullName>
    </recommendedName>
</protein>
<dbReference type="AlphaFoldDB" id="A0A7K1GGD0"/>
<evidence type="ECO:0000313" key="1">
    <source>
        <dbReference type="EMBL" id="MTE28360.1"/>
    </source>
</evidence>
<organism evidence="1 2">
    <name type="scientific">Winogradskyella ouciana</name>
    <dbReference type="NCBI Taxonomy" id="2608631"/>
    <lineage>
        <taxon>Bacteria</taxon>
        <taxon>Pseudomonadati</taxon>
        <taxon>Bacteroidota</taxon>
        <taxon>Flavobacteriia</taxon>
        <taxon>Flavobacteriales</taxon>
        <taxon>Flavobacteriaceae</taxon>
        <taxon>Winogradskyella</taxon>
    </lineage>
</organism>
<dbReference type="Proteomes" id="UP000447545">
    <property type="component" value="Unassembled WGS sequence"/>
</dbReference>
<keyword evidence="2" id="KW-1185">Reference proteome</keyword>
<comment type="caution">
    <text evidence="1">The sequence shown here is derived from an EMBL/GenBank/DDBJ whole genome shotgun (WGS) entry which is preliminary data.</text>
</comment>
<name>A0A7K1GGD0_9FLAO</name>
<reference evidence="1 2" key="1">
    <citation type="submission" date="2019-11" db="EMBL/GenBank/DDBJ databases">
        <title>Winogradskyella ouciana sp. nov., isolated from the hadal seawater of the Mariana Trench.</title>
        <authorList>
            <person name="Liu R."/>
        </authorList>
    </citation>
    <scope>NUCLEOTIDE SEQUENCE [LARGE SCALE GENOMIC DNA]</scope>
    <source>
        <strain evidence="1 2">ZXX205</strain>
    </source>
</reference>
<proteinExistence type="predicted"/>
<evidence type="ECO:0008006" key="3">
    <source>
        <dbReference type="Google" id="ProtNLM"/>
    </source>
</evidence>
<dbReference type="EMBL" id="WJYA01000067">
    <property type="protein sequence ID" value="MTE28360.1"/>
    <property type="molecule type" value="Genomic_DNA"/>
</dbReference>
<evidence type="ECO:0000313" key="2">
    <source>
        <dbReference type="Proteomes" id="UP000447545"/>
    </source>
</evidence>
<dbReference type="Pfam" id="PF13289">
    <property type="entry name" value="SIR2_2"/>
    <property type="match status" value="1"/>
</dbReference>